<evidence type="ECO:0000313" key="4">
    <source>
        <dbReference type="Proteomes" id="UP000250242"/>
    </source>
</evidence>
<accession>A0A2X1UK46</accession>
<dbReference type="AlphaFoldDB" id="A0A2X1UK46"/>
<feature type="coiled-coil region" evidence="1">
    <location>
        <begin position="49"/>
        <end position="76"/>
    </location>
</feature>
<reference evidence="2 4" key="1">
    <citation type="submission" date="2018-06" db="EMBL/GenBank/DDBJ databases">
        <authorList>
            <consortium name="Pathogen Informatics"/>
            <person name="Doyle S."/>
        </authorList>
    </citation>
    <scope>NUCLEOTIDE SEQUENCE [LARGE SCALE GENOMIC DNA]</scope>
    <source>
        <strain evidence="2 4">NCTC11009</strain>
    </source>
</reference>
<dbReference type="Pfam" id="PF01527">
    <property type="entry name" value="HTH_Tnp_1"/>
    <property type="match status" value="1"/>
</dbReference>
<dbReference type="Gene3D" id="1.10.10.60">
    <property type="entry name" value="Homeodomain-like"/>
    <property type="match status" value="1"/>
</dbReference>
<dbReference type="GO" id="GO:0004803">
    <property type="term" value="F:transposase activity"/>
    <property type="evidence" value="ECO:0007669"/>
    <property type="project" value="InterPro"/>
</dbReference>
<dbReference type="PANTHER" id="PTHR33609">
    <property type="entry name" value="LOW CALCIUM RESPONSE LOCUS PROTEIN S"/>
    <property type="match status" value="1"/>
</dbReference>
<dbReference type="InterPro" id="IPR002514">
    <property type="entry name" value="Transposase_8"/>
</dbReference>
<dbReference type="PANTHER" id="PTHR33609:SF1">
    <property type="entry name" value="TRANSPOSASE"/>
    <property type="match status" value="1"/>
</dbReference>
<protein>
    <submittedName>
        <fullName evidence="2">Transposase</fullName>
    </submittedName>
</protein>
<dbReference type="NCBIfam" id="NF047593">
    <property type="entry name" value="IS66_ISAeme5_TnpA"/>
    <property type="match status" value="1"/>
</dbReference>
<dbReference type="SUPFAM" id="SSF46689">
    <property type="entry name" value="Homeodomain-like"/>
    <property type="match status" value="1"/>
</dbReference>
<evidence type="ECO:0000256" key="1">
    <source>
        <dbReference type="SAM" id="Coils"/>
    </source>
</evidence>
<gene>
    <name evidence="2" type="ORF">NCTC11009_00726</name>
    <name evidence="3" type="ORF">NCTC11009_02610</name>
</gene>
<proteinExistence type="predicted"/>
<keyword evidence="1" id="KW-0175">Coiled coil</keyword>
<dbReference type="EMBL" id="UATH01000001">
    <property type="protein sequence ID" value="SPY09345.1"/>
    <property type="molecule type" value="Genomic_DNA"/>
</dbReference>
<dbReference type="Proteomes" id="UP000250242">
    <property type="component" value="Unassembled WGS sequence"/>
</dbReference>
<sequence>MRRKQFTERQILSILKQHESGVSVADLCREHGMSQSAFYKWRSKYAGMDSSMLNELKRLQEENAKLKKLYAEERLVSEARKELLEEKW</sequence>
<evidence type="ECO:0000313" key="2">
    <source>
        <dbReference type="EMBL" id="SPY07518.1"/>
    </source>
</evidence>
<dbReference type="GO" id="GO:0003677">
    <property type="term" value="F:DNA binding"/>
    <property type="evidence" value="ECO:0007669"/>
    <property type="project" value="InterPro"/>
</dbReference>
<dbReference type="EMBL" id="UATH01000001">
    <property type="protein sequence ID" value="SPY07518.1"/>
    <property type="molecule type" value="Genomic_DNA"/>
</dbReference>
<dbReference type="InterPro" id="IPR009057">
    <property type="entry name" value="Homeodomain-like_sf"/>
</dbReference>
<dbReference type="GO" id="GO:0006313">
    <property type="term" value="P:DNA transposition"/>
    <property type="evidence" value="ECO:0007669"/>
    <property type="project" value="InterPro"/>
</dbReference>
<dbReference type="InterPro" id="IPR052546">
    <property type="entry name" value="Transposase_8_domain"/>
</dbReference>
<evidence type="ECO:0000313" key="3">
    <source>
        <dbReference type="EMBL" id="SPY09345.1"/>
    </source>
</evidence>
<name>A0A2X1UK46_9BURK</name>
<organism evidence="2 4">
    <name type="scientific">Oligella urethralis</name>
    <dbReference type="NCBI Taxonomy" id="90245"/>
    <lineage>
        <taxon>Bacteria</taxon>
        <taxon>Pseudomonadati</taxon>
        <taxon>Pseudomonadota</taxon>
        <taxon>Betaproteobacteria</taxon>
        <taxon>Burkholderiales</taxon>
        <taxon>Alcaligenaceae</taxon>
        <taxon>Oligella</taxon>
    </lineage>
</organism>